<dbReference type="GO" id="GO:0035770">
    <property type="term" value="C:ribonucleoprotein granule"/>
    <property type="evidence" value="ECO:0007669"/>
    <property type="project" value="TreeGrafter"/>
</dbReference>
<dbReference type="InterPro" id="IPR050870">
    <property type="entry name" value="FAST_kinase"/>
</dbReference>
<keyword evidence="6" id="KW-1185">Reference proteome</keyword>
<dbReference type="PANTHER" id="PTHR21228">
    <property type="entry name" value="FAST LEU-RICH DOMAIN-CONTAINING"/>
    <property type="match status" value="1"/>
</dbReference>
<accession>A0A850ZPQ7</accession>
<feature type="compositionally biased region" description="Basic and acidic residues" evidence="3">
    <location>
        <begin position="144"/>
        <end position="161"/>
    </location>
</feature>
<proteinExistence type="predicted"/>
<protein>
    <submittedName>
        <fullName evidence="5">FAKD5 protein</fullName>
    </submittedName>
</protein>
<dbReference type="AlphaFoldDB" id="A0A850ZPQ7"/>
<evidence type="ECO:0000256" key="3">
    <source>
        <dbReference type="SAM" id="MobiDB-lite"/>
    </source>
</evidence>
<evidence type="ECO:0000256" key="1">
    <source>
        <dbReference type="ARBA" id="ARBA00004173"/>
    </source>
</evidence>
<feature type="compositionally biased region" description="Polar residues" evidence="3">
    <location>
        <begin position="99"/>
        <end position="114"/>
    </location>
</feature>
<dbReference type="SMART" id="SM00952">
    <property type="entry name" value="RAP"/>
    <property type="match status" value="1"/>
</dbReference>
<organism evidence="5 6">
    <name type="scientific">Sula dactylatra</name>
    <name type="common">Masked booby</name>
    <dbReference type="NCBI Taxonomy" id="56068"/>
    <lineage>
        <taxon>Eukaryota</taxon>
        <taxon>Metazoa</taxon>
        <taxon>Chordata</taxon>
        <taxon>Craniata</taxon>
        <taxon>Vertebrata</taxon>
        <taxon>Euteleostomi</taxon>
        <taxon>Archelosauria</taxon>
        <taxon>Archosauria</taxon>
        <taxon>Dinosauria</taxon>
        <taxon>Saurischia</taxon>
        <taxon>Theropoda</taxon>
        <taxon>Coelurosauria</taxon>
        <taxon>Aves</taxon>
        <taxon>Neognathae</taxon>
        <taxon>Neoaves</taxon>
        <taxon>Aequornithes</taxon>
        <taxon>Suliformes</taxon>
        <taxon>Sulidae</taxon>
        <taxon>Sula</taxon>
    </lineage>
</organism>
<feature type="compositionally biased region" description="Basic and acidic residues" evidence="3">
    <location>
        <begin position="690"/>
        <end position="704"/>
    </location>
</feature>
<dbReference type="Pfam" id="PF08368">
    <property type="entry name" value="FAST_2"/>
    <property type="match status" value="1"/>
</dbReference>
<dbReference type="GO" id="GO:0005759">
    <property type="term" value="C:mitochondrial matrix"/>
    <property type="evidence" value="ECO:0007669"/>
    <property type="project" value="TreeGrafter"/>
</dbReference>
<feature type="compositionally biased region" description="Basic and acidic residues" evidence="3">
    <location>
        <begin position="25"/>
        <end position="41"/>
    </location>
</feature>
<feature type="non-terminal residue" evidence="5">
    <location>
        <position position="818"/>
    </location>
</feature>
<feature type="region of interest" description="Disordered" evidence="3">
    <location>
        <begin position="89"/>
        <end position="161"/>
    </location>
</feature>
<evidence type="ECO:0000313" key="5">
    <source>
        <dbReference type="EMBL" id="NWI22592.1"/>
    </source>
</evidence>
<dbReference type="CDD" id="cd23739">
    <property type="entry name" value="TBRG4-like_N"/>
    <property type="match status" value="1"/>
</dbReference>
<name>A0A850ZPQ7_SULDA</name>
<dbReference type="InterPro" id="IPR013579">
    <property type="entry name" value="FAST_2"/>
</dbReference>
<sequence length="818" mass="92437">MATVLICRRFPRLSRVTTFSTTAKCKAESRSSKSEQKKEGDPETANTGTKSAATIQLLNPLDYKVLYNPSAYANSRVASQQHAAKSSGQALSDAFASPGTAQVQHPFGTASSQALPPLRNVLRKPRSKPLLEQTTSARLSAAQTKEEAENEKMEMHDSREDPRVFQRGRPEYRSLSYDKFEPIETFPLEEGDLILHSVAVSEGSQSPGTIADYFRKLSCLPVEQHTALVSKPGFNTLCCDAAKNICLFSTSDLIDILKACVRLVVPPTHPLLNACEHEFCRRAWDMTLDQLLLVADFWRCLERSVPSYLSILFSYANMHWKDLTLPQFVQLIYIIGEGRRSPADLMQKVESMILKCLDSFTLEEVGAICLGLFKSLSGISDHVMKKIADRVSLQMEDMSTYALVNMLKMLRYTRIGHLPLLKELGKVIPPRIPTTNIQGIMHITLTCSSLHYFDEGIMAAVAMSLPPKVTYCRSKDAAKFLWSFGCLDYEPPNEEEFYSSLIEQMHRKLHEFAKFPEHLLTGLLGLAFVKRFPEELIDYALRDKFVQKTRGSKYELRKDLFTLSRSVDIECPSYQGSRLPPQLYQEMIEMALNFAEQEIYVRPEIVEATSLLKSMLGGPAYVKNHMILPHTRSSDLEVHLAMDGLPIPFNLKDPVADKKLKDIGVSLTDELMTQLIKGRSNSQSPVEVENEARTPGQERGEEARTPPMGDRAALSGDARLQVEPQSGCCLEAPPALRLNRQPRRVKLAIQVSNRNHYCYCSKRLLGLHSLKRRQLRQLGYVVVELPFWEWFPLLKRTHSEKLSYLHYKVFDPALLSRA</sequence>
<feature type="domain" description="RAP" evidence="4">
    <location>
        <begin position="747"/>
        <end position="807"/>
    </location>
</feature>
<dbReference type="Pfam" id="PF08373">
    <property type="entry name" value="RAP"/>
    <property type="match status" value="1"/>
</dbReference>
<dbReference type="InterPro" id="IPR013584">
    <property type="entry name" value="RAP"/>
</dbReference>
<dbReference type="PANTHER" id="PTHR21228:SF70">
    <property type="entry name" value="FAST KINASE DOMAIN-CONTAINING PROTEIN 5, MITOCHONDRIAL"/>
    <property type="match status" value="1"/>
</dbReference>
<dbReference type="GO" id="GO:0044528">
    <property type="term" value="P:regulation of mitochondrial mRNA stability"/>
    <property type="evidence" value="ECO:0007669"/>
    <property type="project" value="InterPro"/>
</dbReference>
<feature type="region of interest" description="Disordered" evidence="3">
    <location>
        <begin position="24"/>
        <end position="51"/>
    </location>
</feature>
<dbReference type="GO" id="GO:0000963">
    <property type="term" value="P:mitochondrial RNA processing"/>
    <property type="evidence" value="ECO:0007669"/>
    <property type="project" value="TreeGrafter"/>
</dbReference>
<feature type="compositionally biased region" description="Polar residues" evidence="3">
    <location>
        <begin position="132"/>
        <end position="143"/>
    </location>
</feature>
<feature type="non-terminal residue" evidence="5">
    <location>
        <position position="1"/>
    </location>
</feature>
<evidence type="ECO:0000259" key="4">
    <source>
        <dbReference type="PROSITE" id="PS51286"/>
    </source>
</evidence>
<evidence type="ECO:0000256" key="2">
    <source>
        <dbReference type="ARBA" id="ARBA00023128"/>
    </source>
</evidence>
<dbReference type="PROSITE" id="PS51286">
    <property type="entry name" value="RAP"/>
    <property type="match status" value="1"/>
</dbReference>
<dbReference type="Pfam" id="PF06743">
    <property type="entry name" value="FAST_1"/>
    <property type="match status" value="1"/>
</dbReference>
<comment type="subcellular location">
    <subcellularLocation>
        <location evidence="1">Mitochondrion</location>
    </subcellularLocation>
</comment>
<dbReference type="GO" id="GO:0003723">
    <property type="term" value="F:RNA binding"/>
    <property type="evidence" value="ECO:0007669"/>
    <property type="project" value="TreeGrafter"/>
</dbReference>
<gene>
    <name evidence="5" type="primary">Fastkd5</name>
    <name evidence="5" type="ORF">SULDAC_R04566</name>
</gene>
<dbReference type="Proteomes" id="UP000619137">
    <property type="component" value="Unassembled WGS sequence"/>
</dbReference>
<feature type="region of interest" description="Disordered" evidence="3">
    <location>
        <begin position="676"/>
        <end position="712"/>
    </location>
</feature>
<dbReference type="InterPro" id="IPR010622">
    <property type="entry name" value="FAST_Leu-rich"/>
</dbReference>
<reference evidence="5" key="1">
    <citation type="submission" date="2019-10" db="EMBL/GenBank/DDBJ databases">
        <title>Bird 10,000 Genomes (B10K) Project - Family phase.</title>
        <authorList>
            <person name="Zhang G."/>
        </authorList>
    </citation>
    <scope>NUCLEOTIDE SEQUENCE</scope>
    <source>
        <strain evidence="5">B10K-DU-002-49</strain>
        <tissue evidence="5">Muscle</tissue>
    </source>
</reference>
<comment type="caution">
    <text evidence="5">The sequence shown here is derived from an EMBL/GenBank/DDBJ whole genome shotgun (WGS) entry which is preliminary data.</text>
</comment>
<keyword evidence="2" id="KW-0496">Mitochondrion</keyword>
<dbReference type="EMBL" id="WEKW01000850">
    <property type="protein sequence ID" value="NWI22592.1"/>
    <property type="molecule type" value="Genomic_DNA"/>
</dbReference>
<evidence type="ECO:0000313" key="6">
    <source>
        <dbReference type="Proteomes" id="UP000619137"/>
    </source>
</evidence>